<reference evidence="1" key="1">
    <citation type="submission" date="2022-11" db="EMBL/GenBank/DDBJ databases">
        <title>Centuries of genome instability and evolution in soft-shell clam transmissible cancer (bioRxiv).</title>
        <authorList>
            <person name="Hart S.F.M."/>
            <person name="Yonemitsu M.A."/>
            <person name="Giersch R.M."/>
            <person name="Beal B.F."/>
            <person name="Arriagada G."/>
            <person name="Davis B.W."/>
            <person name="Ostrander E.A."/>
            <person name="Goff S.P."/>
            <person name="Metzger M.J."/>
        </authorList>
    </citation>
    <scope>NUCLEOTIDE SEQUENCE</scope>
    <source>
        <strain evidence="1">MELC-2E11</strain>
        <tissue evidence="1">Siphon/mantle</tissue>
    </source>
</reference>
<dbReference type="EMBL" id="CP111014">
    <property type="protein sequence ID" value="WAR00975.1"/>
    <property type="molecule type" value="Genomic_DNA"/>
</dbReference>
<evidence type="ECO:0000313" key="2">
    <source>
        <dbReference type="Proteomes" id="UP001164746"/>
    </source>
</evidence>
<keyword evidence="2" id="KW-1185">Reference proteome</keyword>
<protein>
    <recommendedName>
        <fullName evidence="3">MEDS domain-containing protein</fullName>
    </recommendedName>
</protein>
<evidence type="ECO:0008006" key="3">
    <source>
        <dbReference type="Google" id="ProtNLM"/>
    </source>
</evidence>
<proteinExistence type="predicted"/>
<accession>A0ABY7DU50</accession>
<organism evidence="1 2">
    <name type="scientific">Mya arenaria</name>
    <name type="common">Soft-shell clam</name>
    <dbReference type="NCBI Taxonomy" id="6604"/>
    <lineage>
        <taxon>Eukaryota</taxon>
        <taxon>Metazoa</taxon>
        <taxon>Spiralia</taxon>
        <taxon>Lophotrochozoa</taxon>
        <taxon>Mollusca</taxon>
        <taxon>Bivalvia</taxon>
        <taxon>Autobranchia</taxon>
        <taxon>Heteroconchia</taxon>
        <taxon>Euheterodonta</taxon>
        <taxon>Imparidentia</taxon>
        <taxon>Neoheterodontei</taxon>
        <taxon>Myida</taxon>
        <taxon>Myoidea</taxon>
        <taxon>Myidae</taxon>
        <taxon>Mya</taxon>
    </lineage>
</organism>
<gene>
    <name evidence="1" type="ORF">MAR_025347</name>
</gene>
<name>A0ABY7DU50_MYAAR</name>
<sequence>MSNGITDGHDYFTSTSEAREWFYQFDKRSNFQPRVHLIVLADHRDVTDRMSVLMTELSHKCLYTYFYPHGDAVSVSWKDRKTLYNGIVERIQNNERICAVDTLDELTRFEMSFTDARAILFLCAEAEAFRHRHSLSFLETLAVSLRTKPEAILHVNMEHMPRDL</sequence>
<dbReference type="Proteomes" id="UP001164746">
    <property type="component" value="Chromosome 3"/>
</dbReference>
<evidence type="ECO:0000313" key="1">
    <source>
        <dbReference type="EMBL" id="WAR00975.1"/>
    </source>
</evidence>